<comment type="caution">
    <text evidence="2">The sequence shown here is derived from an EMBL/GenBank/DDBJ whole genome shotgun (WGS) entry which is preliminary data.</text>
</comment>
<gene>
    <name evidence="2" type="ORF">ENJ42_03845</name>
</gene>
<evidence type="ECO:0000259" key="1">
    <source>
        <dbReference type="Pfam" id="PF13467"/>
    </source>
</evidence>
<dbReference type="EMBL" id="DRMJ01000191">
    <property type="protein sequence ID" value="HHL42726.1"/>
    <property type="molecule type" value="Genomic_DNA"/>
</dbReference>
<dbReference type="AlphaFoldDB" id="A0A7C5R3X6"/>
<name>A0A7C5R3X6_9PROT</name>
<sequence>MNGPRKKRSLSIHGHRTSISLEPEFWHIIENAAKSRQISLAGFITTLDDKRTEHDLEYGLAAYLRLWALRYVLADKPEN</sequence>
<evidence type="ECO:0000313" key="2">
    <source>
        <dbReference type="EMBL" id="HHL42726.1"/>
    </source>
</evidence>
<dbReference type="InterPro" id="IPR027373">
    <property type="entry name" value="RHH_dom"/>
</dbReference>
<dbReference type="Pfam" id="PF13467">
    <property type="entry name" value="RHH_4"/>
    <property type="match status" value="1"/>
</dbReference>
<dbReference type="InterPro" id="IPR038268">
    <property type="entry name" value="RHH_sf"/>
</dbReference>
<feature type="domain" description="Ribbon-helix-helix" evidence="1">
    <location>
        <begin position="6"/>
        <end position="72"/>
    </location>
</feature>
<accession>A0A7C5R3X6</accession>
<dbReference type="Proteomes" id="UP000885830">
    <property type="component" value="Unassembled WGS sequence"/>
</dbReference>
<dbReference type="Gene3D" id="1.10.3990.20">
    <property type="entry name" value="protein bp1543"/>
    <property type="match status" value="1"/>
</dbReference>
<proteinExistence type="predicted"/>
<organism evidence="2">
    <name type="scientific">Hellea balneolensis</name>
    <dbReference type="NCBI Taxonomy" id="287478"/>
    <lineage>
        <taxon>Bacteria</taxon>
        <taxon>Pseudomonadati</taxon>
        <taxon>Pseudomonadota</taxon>
        <taxon>Alphaproteobacteria</taxon>
        <taxon>Maricaulales</taxon>
        <taxon>Robiginitomaculaceae</taxon>
        <taxon>Hellea</taxon>
    </lineage>
</organism>
<reference evidence="2" key="1">
    <citation type="journal article" date="2020" name="mSystems">
        <title>Genome- and Community-Level Interaction Insights into Carbon Utilization and Element Cycling Functions of Hydrothermarchaeota in Hydrothermal Sediment.</title>
        <authorList>
            <person name="Zhou Z."/>
            <person name="Liu Y."/>
            <person name="Xu W."/>
            <person name="Pan J."/>
            <person name="Luo Z.H."/>
            <person name="Li M."/>
        </authorList>
    </citation>
    <scope>NUCLEOTIDE SEQUENCE [LARGE SCALE GENOMIC DNA]</scope>
    <source>
        <strain evidence="2">HyVt-485</strain>
    </source>
</reference>
<protein>
    <submittedName>
        <fullName evidence="2">Aryl-sulfate sulfotransferase</fullName>
    </submittedName>
</protein>